<protein>
    <submittedName>
        <fullName evidence="3">Uncharacterized protein</fullName>
    </submittedName>
</protein>
<evidence type="ECO:0000256" key="1">
    <source>
        <dbReference type="SAM" id="MobiDB-lite"/>
    </source>
</evidence>
<evidence type="ECO:0000313" key="4">
    <source>
        <dbReference type="Proteomes" id="UP001497623"/>
    </source>
</evidence>
<sequence>MRGGDKCISGGGILVFSFNRTVMTTILATVLVLAMAVNPMQAQTEDCRLYKVTGDQPSPTLEVAVNVSDTYISMYLLFDNATASITISDGDNSSCQITVDRRAGILQGNCFQEKEIPLKCSQVGGLNTIVLRRNGHLLVVFMHGDNSDSKVLTLEAPNLEKGIQVQVNSDSVVNTAFNCPSNCFQFNNGIIHSKDYLTLSARQTEEGKMYGQATGVIKALHGNTFNTDKVLNFTYPQNVDEGDEINEWKQFFVKSTYTNNSALVDFLGGTPNMPSFLGVSGTLIGSNESRIVGTVPSMDSYFKFENMTTLLWTMCEPNVTKEVLESRKENFDLVTQSDIVGELNSNAEPEPEAEPESSAEPEPEAEPESSADPEPEASAEPEPEAEPESSAGPEPEAEPEAPAEPEPEAEPESSAEPEPETEPESPAEPEPEAEPESSAEPESLAEPEPSAESEPSAEPESPAEPEPTAELSNEALKGEGGTTETDSESGSIIVYVIIGIFVALVVLAIILFLVKKKKTSRTIDIEGQSPRITVTESTDNVEENKTDNDKIKQEKDENIKGADNSAFQEQENVKENIKIDEEKVNTTDKTAANGENTKDGDKPAQKEDDGKANRTDEDTSSKKDIEKDPKVEKKDDIVNK</sequence>
<organism evidence="3 4">
    <name type="scientific">Meganyctiphanes norvegica</name>
    <name type="common">Northern krill</name>
    <name type="synonym">Thysanopoda norvegica</name>
    <dbReference type="NCBI Taxonomy" id="48144"/>
    <lineage>
        <taxon>Eukaryota</taxon>
        <taxon>Metazoa</taxon>
        <taxon>Ecdysozoa</taxon>
        <taxon>Arthropoda</taxon>
        <taxon>Crustacea</taxon>
        <taxon>Multicrustacea</taxon>
        <taxon>Malacostraca</taxon>
        <taxon>Eumalacostraca</taxon>
        <taxon>Eucarida</taxon>
        <taxon>Euphausiacea</taxon>
        <taxon>Euphausiidae</taxon>
        <taxon>Meganyctiphanes</taxon>
    </lineage>
</organism>
<feature type="compositionally biased region" description="Basic and acidic residues" evidence="1">
    <location>
        <begin position="596"/>
        <end position="640"/>
    </location>
</feature>
<gene>
    <name evidence="3" type="ORF">MNOR_LOCUS25405</name>
</gene>
<feature type="region of interest" description="Disordered" evidence="1">
    <location>
        <begin position="341"/>
        <end position="489"/>
    </location>
</feature>
<name>A0AAV2RMU1_MEGNR</name>
<feature type="transmembrane region" description="Helical" evidence="2">
    <location>
        <begin position="12"/>
        <end position="37"/>
    </location>
</feature>
<dbReference type="PANTHER" id="PTHR24216">
    <property type="entry name" value="PAXILLIN-RELATED"/>
    <property type="match status" value="1"/>
</dbReference>
<feature type="region of interest" description="Disordered" evidence="1">
    <location>
        <begin position="536"/>
        <end position="640"/>
    </location>
</feature>
<reference evidence="3 4" key="1">
    <citation type="submission" date="2024-05" db="EMBL/GenBank/DDBJ databases">
        <authorList>
            <person name="Wallberg A."/>
        </authorList>
    </citation>
    <scope>NUCLEOTIDE SEQUENCE [LARGE SCALE GENOMIC DNA]</scope>
</reference>
<dbReference type="AlphaFoldDB" id="A0AAV2RMU1"/>
<dbReference type="Proteomes" id="UP001497623">
    <property type="component" value="Unassembled WGS sequence"/>
</dbReference>
<keyword evidence="2" id="KW-1133">Transmembrane helix</keyword>
<feature type="compositionally biased region" description="Basic and acidic residues" evidence="1">
    <location>
        <begin position="542"/>
        <end position="560"/>
    </location>
</feature>
<keyword evidence="4" id="KW-1185">Reference proteome</keyword>
<keyword evidence="2" id="KW-0812">Transmembrane</keyword>
<feature type="compositionally biased region" description="Basic and acidic residues" evidence="1">
    <location>
        <begin position="571"/>
        <end position="586"/>
    </location>
</feature>
<feature type="transmembrane region" description="Helical" evidence="2">
    <location>
        <begin position="492"/>
        <end position="514"/>
    </location>
</feature>
<feature type="compositionally biased region" description="Acidic residues" evidence="1">
    <location>
        <begin position="395"/>
        <end position="463"/>
    </location>
</feature>
<dbReference type="EMBL" id="CAXKWB010024213">
    <property type="protein sequence ID" value="CAL4126140.1"/>
    <property type="molecule type" value="Genomic_DNA"/>
</dbReference>
<accession>A0AAV2RMU1</accession>
<feature type="compositionally biased region" description="Acidic residues" evidence="1">
    <location>
        <begin position="349"/>
        <end position="387"/>
    </location>
</feature>
<proteinExistence type="predicted"/>
<comment type="caution">
    <text evidence="3">The sequence shown here is derived from an EMBL/GenBank/DDBJ whole genome shotgun (WGS) entry which is preliminary data.</text>
</comment>
<keyword evidence="2" id="KW-0472">Membrane</keyword>
<dbReference type="PANTHER" id="PTHR24216:SF65">
    <property type="entry name" value="PAXILLIN-LIKE PROTEIN 1"/>
    <property type="match status" value="1"/>
</dbReference>
<evidence type="ECO:0000313" key="3">
    <source>
        <dbReference type="EMBL" id="CAL4126140.1"/>
    </source>
</evidence>
<evidence type="ECO:0000256" key="2">
    <source>
        <dbReference type="SAM" id="Phobius"/>
    </source>
</evidence>